<dbReference type="InterPro" id="IPR042226">
    <property type="entry name" value="eFR1_2_sf"/>
</dbReference>
<organism evidence="3 4">
    <name type="scientific">Methanosarcina lacustris Z-7289</name>
    <dbReference type="NCBI Taxonomy" id="1434111"/>
    <lineage>
        <taxon>Archaea</taxon>
        <taxon>Methanobacteriati</taxon>
        <taxon>Methanobacteriota</taxon>
        <taxon>Stenosarchaea group</taxon>
        <taxon>Methanomicrobia</taxon>
        <taxon>Methanosarcinales</taxon>
        <taxon>Methanosarcinaceae</taxon>
        <taxon>Methanosarcina</taxon>
    </lineage>
</organism>
<dbReference type="InterPro" id="IPR040783">
    <property type="entry name" value="VLRF1"/>
</dbReference>
<dbReference type="PATRIC" id="fig|1434111.4.peg.962"/>
<keyword evidence="4" id="KW-1185">Reference proteome</keyword>
<dbReference type="EMBL" id="CP009515">
    <property type="protein sequence ID" value="AKB74025.1"/>
    <property type="molecule type" value="Genomic_DNA"/>
</dbReference>
<evidence type="ECO:0000313" key="3">
    <source>
        <dbReference type="EMBL" id="AKB74025.1"/>
    </source>
</evidence>
<dbReference type="STRING" id="1434111.MSLAZ_0764"/>
<proteinExistence type="predicted"/>
<dbReference type="SUPFAM" id="SSF53137">
    <property type="entry name" value="Translational machinery components"/>
    <property type="match status" value="1"/>
</dbReference>
<sequence>MILWERAGRQMTDKIAAKKKLTREVTADGKKGLGTILGKISGKDRLELEIYRLNSRVVELDLSLQSAKTQLEKKEALARQAVSDRQEAESRLNQELVRTHTLSHELETIREEAQGKLEFRGVETLSQSAVKAYLSKLKSFQSPANDLLTVYLPPGTRLSAVIPEKTPGLVEEETRSLLDRLDPETGMVFFYDLHRMISEAIVPPVPIAFPSWQIKDSFEIAPLEESLNTDYRMLVLVLHAGESFIGFAPDARFFDTEELIKSSVKEKHSKGGFSQRRFERLREEDIAHHMDKVFETLKKVLEENPGIDRVIMSGDFQLIREAQKRLPLNLEIIEKPTDIKMEKISGEEILRTILSCRRYLL</sequence>
<dbReference type="InterPro" id="IPR024049">
    <property type="entry name" value="eRF1_1_sf"/>
</dbReference>
<accession>A0A0E3WT25</accession>
<dbReference type="AlphaFoldDB" id="A0A0E3WT25"/>
<feature type="coiled-coil region" evidence="1">
    <location>
        <begin position="57"/>
        <end position="91"/>
    </location>
</feature>
<evidence type="ECO:0000256" key="1">
    <source>
        <dbReference type="SAM" id="Coils"/>
    </source>
</evidence>
<protein>
    <recommendedName>
        <fullName evidence="2">Actinobacteria/chloroflexi VLRF1 release factor domain-containing protein</fullName>
    </recommendedName>
</protein>
<dbReference type="KEGG" id="mls:MSLAZ_0764"/>
<dbReference type="Proteomes" id="UP000033072">
    <property type="component" value="Chromosome"/>
</dbReference>
<feature type="domain" description="Actinobacteria/chloroflexi VLRF1 release factor" evidence="2">
    <location>
        <begin position="233"/>
        <end position="325"/>
    </location>
</feature>
<dbReference type="Gene3D" id="3.30.420.60">
    <property type="entry name" value="eRF1 domain 2"/>
    <property type="match status" value="1"/>
</dbReference>
<dbReference type="SUPFAM" id="SSF55481">
    <property type="entry name" value="N-terminal domain of eukaryotic peptide chain release factor subunit 1, ERF1"/>
    <property type="match status" value="1"/>
</dbReference>
<reference evidence="3 4" key="1">
    <citation type="submission" date="2014-07" db="EMBL/GenBank/DDBJ databases">
        <title>Methanogenic archaea and the global carbon cycle.</title>
        <authorList>
            <person name="Henriksen J.R."/>
            <person name="Luke J."/>
            <person name="Reinhart S."/>
            <person name="Benedict M.N."/>
            <person name="Youngblut N.D."/>
            <person name="Metcalf M.E."/>
            <person name="Whitaker R.J."/>
            <person name="Metcalf W.W."/>
        </authorList>
    </citation>
    <scope>NUCLEOTIDE SEQUENCE [LARGE SCALE GENOMIC DNA]</scope>
    <source>
        <strain evidence="3 4">Z-7289</strain>
    </source>
</reference>
<dbReference type="HOGENOM" id="CLU_051790_0_0_2"/>
<gene>
    <name evidence="3" type="ORF">MSLAZ_0764</name>
</gene>
<evidence type="ECO:0000313" key="4">
    <source>
        <dbReference type="Proteomes" id="UP000033072"/>
    </source>
</evidence>
<name>A0A0E3WT25_9EURY</name>
<keyword evidence="1" id="KW-0175">Coiled coil</keyword>
<dbReference type="Pfam" id="PF18859">
    <property type="entry name" value="acVLRF1"/>
    <property type="match status" value="1"/>
</dbReference>
<evidence type="ECO:0000259" key="2">
    <source>
        <dbReference type="Pfam" id="PF18859"/>
    </source>
</evidence>